<keyword evidence="4" id="KW-1185">Reference proteome</keyword>
<dbReference type="SUPFAM" id="SSF54197">
    <property type="entry name" value="HIT-like"/>
    <property type="match status" value="1"/>
</dbReference>
<dbReference type="PANTHER" id="PTHR42997">
    <property type="entry name" value="HIT FAMILY HYDROLASE"/>
    <property type="match status" value="1"/>
</dbReference>
<gene>
    <name evidence="3" type="ORF">ERX37_03215</name>
</gene>
<dbReference type="InterPro" id="IPR052908">
    <property type="entry name" value="AP-4-A_phosphorylase"/>
</dbReference>
<dbReference type="InterPro" id="IPR036265">
    <property type="entry name" value="HIT-like_sf"/>
</dbReference>
<name>A0A4R6BMP6_9STAP</name>
<dbReference type="Pfam" id="PF01230">
    <property type="entry name" value="HIT"/>
    <property type="match status" value="1"/>
</dbReference>
<sequence length="134" mass="15918">MNHCIFCYDLNDKNVLHETYYFKVVLDIDPIQAGHLLIISKKHHLNFIELDDEELLDLAAIQKRLIKLLEQEMGLGVTVAMNNGIMMDTDVHFHVHVIPRYKGDGFWDYVRLNDKPFDTEKMKWLLKQRLDDEY</sequence>
<proteinExistence type="predicted"/>
<dbReference type="EMBL" id="SCWE01000001">
    <property type="protein sequence ID" value="TDM03109.1"/>
    <property type="molecule type" value="Genomic_DNA"/>
</dbReference>
<organism evidence="3 4">
    <name type="scientific">Macrococcus hajekii</name>
    <dbReference type="NCBI Taxonomy" id="198482"/>
    <lineage>
        <taxon>Bacteria</taxon>
        <taxon>Bacillati</taxon>
        <taxon>Bacillota</taxon>
        <taxon>Bacilli</taxon>
        <taxon>Bacillales</taxon>
        <taxon>Staphylococcaceae</taxon>
        <taxon>Macrococcus</taxon>
    </lineage>
</organism>
<dbReference type="AlphaFoldDB" id="A0A4R6BMP6"/>
<accession>A0A4R6BMP6</accession>
<dbReference type="RefSeq" id="WP_133429197.1">
    <property type="nucleotide sequence ID" value="NZ_BMCC01000001.1"/>
</dbReference>
<dbReference type="PROSITE" id="PS51084">
    <property type="entry name" value="HIT_2"/>
    <property type="match status" value="1"/>
</dbReference>
<feature type="short sequence motif" description="Histidine triad motif" evidence="1">
    <location>
        <begin position="92"/>
        <end position="96"/>
    </location>
</feature>
<comment type="caution">
    <text evidence="3">The sequence shown here is derived from an EMBL/GenBank/DDBJ whole genome shotgun (WGS) entry which is preliminary data.</text>
</comment>
<dbReference type="Proteomes" id="UP000295328">
    <property type="component" value="Unassembled WGS sequence"/>
</dbReference>
<dbReference type="InterPro" id="IPR011146">
    <property type="entry name" value="HIT-like"/>
</dbReference>
<dbReference type="PANTHER" id="PTHR42997:SF1">
    <property type="entry name" value="AP-4-A PHOSPHORYLASE"/>
    <property type="match status" value="1"/>
</dbReference>
<protein>
    <submittedName>
        <fullName evidence="3">HIT family protein</fullName>
    </submittedName>
</protein>
<evidence type="ECO:0000313" key="3">
    <source>
        <dbReference type="EMBL" id="TDM03109.1"/>
    </source>
</evidence>
<evidence type="ECO:0000256" key="1">
    <source>
        <dbReference type="PROSITE-ProRule" id="PRU00464"/>
    </source>
</evidence>
<feature type="domain" description="HIT" evidence="2">
    <location>
        <begin position="2"/>
        <end position="107"/>
    </location>
</feature>
<evidence type="ECO:0000313" key="4">
    <source>
        <dbReference type="Proteomes" id="UP000295328"/>
    </source>
</evidence>
<dbReference type="OrthoDB" id="9784774at2"/>
<reference evidence="3 4" key="1">
    <citation type="submission" date="2019-01" db="EMBL/GenBank/DDBJ databases">
        <title>Draft genome sequences of the type strains of six Macrococcus species.</title>
        <authorList>
            <person name="Mazhar S."/>
            <person name="Altermann E."/>
            <person name="Hill C."/>
            <person name="Mcauliffe O."/>
        </authorList>
    </citation>
    <scope>NUCLEOTIDE SEQUENCE [LARGE SCALE GENOMIC DNA]</scope>
    <source>
        <strain evidence="3 4">CCM4809</strain>
    </source>
</reference>
<dbReference type="GO" id="GO:0003824">
    <property type="term" value="F:catalytic activity"/>
    <property type="evidence" value="ECO:0007669"/>
    <property type="project" value="InterPro"/>
</dbReference>
<dbReference type="Gene3D" id="3.30.428.10">
    <property type="entry name" value="HIT-like"/>
    <property type="match status" value="1"/>
</dbReference>
<evidence type="ECO:0000259" key="2">
    <source>
        <dbReference type="PROSITE" id="PS51084"/>
    </source>
</evidence>